<organism evidence="8 9">
    <name type="scientific">Chryseotalea sanaruensis</name>
    <dbReference type="NCBI Taxonomy" id="2482724"/>
    <lineage>
        <taxon>Bacteria</taxon>
        <taxon>Pseudomonadati</taxon>
        <taxon>Bacteroidota</taxon>
        <taxon>Cytophagia</taxon>
        <taxon>Cytophagales</taxon>
        <taxon>Chryseotaleaceae</taxon>
        <taxon>Chryseotalea</taxon>
    </lineage>
</organism>
<keyword evidence="9" id="KW-1185">Reference proteome</keyword>
<sequence length="743" mass="86042">MLKQINWPSNRTFRSGDEIEPIQFYLNCLCNSKHLDLLLGYFSSGAVNILALGFAKFLYSGGKVRMVINNVLSEKDKEAIEKGQAGVVDNKIIDINNIKELKRSLNDYGHHFFECLAWLIANNKISIKIIKPKNRDGISHYKSGMFSDELDSIGFKASCNFTAFGLAENLEELDSFFEWEDNRSSQWVNSQNKYFQEIFSGSASFVQYLTTENVIVAITKEFLNKDINELVIQEKELLERKAKLLGNKKVRSAFEKVIIEIEEIIREPRFPYPEGARDYQNEAYKKWVSNGQKGIFAMATGTGKTITSLNCVLKEYKKSNDKHYRVLILVPTITLVDQWEKEARSFNFKEVFKVTSKVSWEHEITTLLSTSKRIPVSFILITTYSSFIKQKFQSLVDNLPSDTIFIADEGHNLASPKVSSLLKNFSLNKRIGLSATPKRIYDVEGTEKMEEFFSDKEPYTYSFSMERAIREGVLCEYKYFPKIIELMEDELEGYIQLSDRLAKLYKYKKSDDNTRLIEMLLLERKRIIHKAKNKLPAVVKILKDQISEKGNLKYTFVYVPEGEAFEINENVEERLEENIKIINQYTRAIGRIDDKILVNEFISGMKNRDEILDQFQEGHIDVIASMKCLDEGVDIPRAETAIFCSSTGNPRQFIQRRGRILRKHKDKRFASIHDLIVIPKLNKESGDTENYNLERSLVRTELERVMYFASLSKNPYYTEDTFSEVCKKYNLNIYNIQKELASI</sequence>
<dbReference type="Pfam" id="PF00271">
    <property type="entry name" value="Helicase_C"/>
    <property type="match status" value="1"/>
</dbReference>
<proteinExistence type="predicted"/>
<dbReference type="InterPro" id="IPR014001">
    <property type="entry name" value="Helicase_ATP-bd"/>
</dbReference>
<dbReference type="OrthoDB" id="9759819at2"/>
<keyword evidence="5" id="KW-1133">Transmembrane helix</keyword>
<dbReference type="CDD" id="cd17926">
    <property type="entry name" value="DEXHc_RE"/>
    <property type="match status" value="1"/>
</dbReference>
<keyword evidence="3" id="KW-0347">Helicase</keyword>
<keyword evidence="4" id="KW-0067">ATP-binding</keyword>
<dbReference type="EMBL" id="BHXQ01000007">
    <property type="protein sequence ID" value="GCC53212.1"/>
    <property type="molecule type" value="Genomic_DNA"/>
</dbReference>
<dbReference type="RefSeq" id="WP_127123866.1">
    <property type="nucleotide sequence ID" value="NZ_BHXQ01000007.1"/>
</dbReference>
<dbReference type="InterPro" id="IPR050615">
    <property type="entry name" value="ATP-dep_DNA_Helicase"/>
</dbReference>
<dbReference type="GO" id="GO:0005524">
    <property type="term" value="F:ATP binding"/>
    <property type="evidence" value="ECO:0007669"/>
    <property type="project" value="UniProtKB-KW"/>
</dbReference>
<dbReference type="GO" id="GO:0016787">
    <property type="term" value="F:hydrolase activity"/>
    <property type="evidence" value="ECO:0007669"/>
    <property type="project" value="UniProtKB-KW"/>
</dbReference>
<dbReference type="PANTHER" id="PTHR11274:SF0">
    <property type="entry name" value="GENERAL TRANSCRIPTION AND DNA REPAIR FACTOR IIH HELICASE SUBUNIT XPB"/>
    <property type="match status" value="1"/>
</dbReference>
<dbReference type="Proteomes" id="UP000288227">
    <property type="component" value="Unassembled WGS sequence"/>
</dbReference>
<evidence type="ECO:0000259" key="7">
    <source>
        <dbReference type="PROSITE" id="PS51194"/>
    </source>
</evidence>
<keyword evidence="5" id="KW-0812">Transmembrane</keyword>
<dbReference type="SMART" id="SM00490">
    <property type="entry name" value="HELICc"/>
    <property type="match status" value="1"/>
</dbReference>
<feature type="domain" description="Helicase C-terminal" evidence="7">
    <location>
        <begin position="534"/>
        <end position="706"/>
    </location>
</feature>
<dbReference type="InterPro" id="IPR001650">
    <property type="entry name" value="Helicase_C-like"/>
</dbReference>
<keyword evidence="2" id="KW-0378">Hydrolase</keyword>
<evidence type="ECO:0008006" key="10">
    <source>
        <dbReference type="Google" id="ProtNLM"/>
    </source>
</evidence>
<dbReference type="PROSITE" id="PS51192">
    <property type="entry name" value="HELICASE_ATP_BIND_1"/>
    <property type="match status" value="1"/>
</dbReference>
<accession>A0A401UEC5</accession>
<feature type="transmembrane region" description="Helical" evidence="5">
    <location>
        <begin position="39"/>
        <end position="59"/>
    </location>
</feature>
<keyword evidence="1" id="KW-0547">Nucleotide-binding</keyword>
<dbReference type="Pfam" id="PF04851">
    <property type="entry name" value="ResIII"/>
    <property type="match status" value="1"/>
</dbReference>
<dbReference type="AlphaFoldDB" id="A0A401UEC5"/>
<dbReference type="PROSITE" id="PS51194">
    <property type="entry name" value="HELICASE_CTER"/>
    <property type="match status" value="1"/>
</dbReference>
<evidence type="ECO:0000313" key="8">
    <source>
        <dbReference type="EMBL" id="GCC53212.1"/>
    </source>
</evidence>
<evidence type="ECO:0000256" key="1">
    <source>
        <dbReference type="ARBA" id="ARBA00022741"/>
    </source>
</evidence>
<evidence type="ECO:0000313" key="9">
    <source>
        <dbReference type="Proteomes" id="UP000288227"/>
    </source>
</evidence>
<dbReference type="SMART" id="SM00487">
    <property type="entry name" value="DEXDc"/>
    <property type="match status" value="1"/>
</dbReference>
<feature type="domain" description="Helicase ATP-binding" evidence="6">
    <location>
        <begin position="285"/>
        <end position="455"/>
    </location>
</feature>
<dbReference type="GO" id="GO:0004386">
    <property type="term" value="F:helicase activity"/>
    <property type="evidence" value="ECO:0007669"/>
    <property type="project" value="UniProtKB-KW"/>
</dbReference>
<dbReference type="SUPFAM" id="SSF52540">
    <property type="entry name" value="P-loop containing nucleoside triphosphate hydrolases"/>
    <property type="match status" value="2"/>
</dbReference>
<protein>
    <recommendedName>
        <fullName evidence="10">DNA repair helicase</fullName>
    </recommendedName>
</protein>
<evidence type="ECO:0000256" key="3">
    <source>
        <dbReference type="ARBA" id="ARBA00022806"/>
    </source>
</evidence>
<dbReference type="Gene3D" id="3.40.50.300">
    <property type="entry name" value="P-loop containing nucleotide triphosphate hydrolases"/>
    <property type="match status" value="2"/>
</dbReference>
<comment type="caution">
    <text evidence="8">The sequence shown here is derived from an EMBL/GenBank/DDBJ whole genome shotgun (WGS) entry which is preliminary data.</text>
</comment>
<evidence type="ECO:0000256" key="4">
    <source>
        <dbReference type="ARBA" id="ARBA00022840"/>
    </source>
</evidence>
<gene>
    <name evidence="8" type="ORF">SanaruYs_34550</name>
</gene>
<evidence type="ECO:0000256" key="2">
    <source>
        <dbReference type="ARBA" id="ARBA00022801"/>
    </source>
</evidence>
<dbReference type="PANTHER" id="PTHR11274">
    <property type="entry name" value="RAD25/XP-B DNA REPAIR HELICASE"/>
    <property type="match status" value="1"/>
</dbReference>
<dbReference type="InterPro" id="IPR027417">
    <property type="entry name" value="P-loop_NTPase"/>
</dbReference>
<dbReference type="GO" id="GO:0003677">
    <property type="term" value="F:DNA binding"/>
    <property type="evidence" value="ECO:0007669"/>
    <property type="project" value="InterPro"/>
</dbReference>
<dbReference type="InterPro" id="IPR006935">
    <property type="entry name" value="Helicase/UvrB_N"/>
</dbReference>
<evidence type="ECO:0000259" key="6">
    <source>
        <dbReference type="PROSITE" id="PS51192"/>
    </source>
</evidence>
<name>A0A401UEC5_9BACT</name>
<evidence type="ECO:0000256" key="5">
    <source>
        <dbReference type="SAM" id="Phobius"/>
    </source>
</evidence>
<reference evidence="8 9" key="1">
    <citation type="submission" date="2018-11" db="EMBL/GenBank/DDBJ databases">
        <title>Chryseotalea sanarue gen. nov., sp., nov., a member of the family Cytophagaceae, isolated from a brackish lake in Hamamatsu Japan.</title>
        <authorList>
            <person name="Maejima Y."/>
            <person name="Iino T."/>
            <person name="Muraguchi Y."/>
            <person name="Fukuda K."/>
            <person name="Ohkuma M."/>
            <person name="Moriuchi R."/>
            <person name="Dohra H."/>
            <person name="Kimbara K."/>
            <person name="Shintani M."/>
        </authorList>
    </citation>
    <scope>NUCLEOTIDE SEQUENCE [LARGE SCALE GENOMIC DNA]</scope>
    <source>
        <strain evidence="8 9">Ys</strain>
    </source>
</reference>
<keyword evidence="5" id="KW-0472">Membrane</keyword>